<name>A0A2P2C9G6_9ZZZZ</name>
<protein>
    <submittedName>
        <fullName evidence="1">Uncharacterized protein</fullName>
    </submittedName>
</protein>
<dbReference type="EMBL" id="CZKA01000049">
    <property type="protein sequence ID" value="CUR58636.1"/>
    <property type="molecule type" value="Genomic_DNA"/>
</dbReference>
<sequence length="47" mass="5837">MYNLPNQEMFGVFQREMLREAENRRQVRAARQARREARRRLARRFNG</sequence>
<reference evidence="1" key="1">
    <citation type="submission" date="2015-08" db="EMBL/GenBank/DDBJ databases">
        <authorList>
            <person name="Babu N.S."/>
            <person name="Beckwith C.J."/>
            <person name="Beseler K.G."/>
            <person name="Brison A."/>
            <person name="Carone J.V."/>
            <person name="Caskin T.P."/>
            <person name="Diamond M."/>
            <person name="Durham M.E."/>
            <person name="Foxe J.M."/>
            <person name="Go M."/>
            <person name="Henderson B.A."/>
            <person name="Jones I.B."/>
            <person name="McGettigan J.A."/>
            <person name="Micheletti S.J."/>
            <person name="Nasrallah M.E."/>
            <person name="Ortiz D."/>
            <person name="Piller C.R."/>
            <person name="Privatt S.R."/>
            <person name="Schneider S.L."/>
            <person name="Sharp S."/>
            <person name="Smith T.C."/>
            <person name="Stanton J.D."/>
            <person name="Ullery H.E."/>
            <person name="Wilson R.J."/>
            <person name="Serrano M.G."/>
            <person name="Buck G."/>
            <person name="Lee V."/>
            <person name="Wang Y."/>
            <person name="Carvalho R."/>
            <person name="Voegtly L."/>
            <person name="Shi R."/>
            <person name="Duckworth R."/>
            <person name="Johnson A."/>
            <person name="Loviza R."/>
            <person name="Walstead R."/>
            <person name="Shah Z."/>
            <person name="Kiflezghi M."/>
            <person name="Wade K."/>
            <person name="Ball S.L."/>
            <person name="Bradley K.W."/>
            <person name="Asai D.J."/>
            <person name="Bowman C.A."/>
            <person name="Russell D.A."/>
            <person name="Pope W.H."/>
            <person name="Jacobs-Sera D."/>
            <person name="Hendrix R.W."/>
            <person name="Hatfull G.F."/>
        </authorList>
    </citation>
    <scope>NUCLEOTIDE SEQUENCE</scope>
</reference>
<proteinExistence type="predicted"/>
<evidence type="ECO:0000313" key="1">
    <source>
        <dbReference type="EMBL" id="CUR58636.1"/>
    </source>
</evidence>
<accession>A0A2P2C9G6</accession>
<organism evidence="1">
    <name type="scientific">metagenome</name>
    <dbReference type="NCBI Taxonomy" id="256318"/>
    <lineage>
        <taxon>unclassified sequences</taxon>
        <taxon>metagenomes</taxon>
    </lineage>
</organism>
<dbReference type="AlphaFoldDB" id="A0A2P2C9G6"/>
<gene>
    <name evidence="1" type="ORF">NOCA2530007</name>
</gene>